<reference evidence="3" key="1">
    <citation type="journal article" date="2015" name="Proc. Natl. Acad. Sci. U.S.A.">
        <title>Genome sequence of the Asian Tiger mosquito, Aedes albopictus, reveals insights into its biology, genetics, and evolution.</title>
        <authorList>
            <person name="Chen X.G."/>
            <person name="Jiang X."/>
            <person name="Gu J."/>
            <person name="Xu M."/>
            <person name="Wu Y."/>
            <person name="Deng Y."/>
            <person name="Zhang C."/>
            <person name="Bonizzoni M."/>
            <person name="Dermauw W."/>
            <person name="Vontas J."/>
            <person name="Armbruster P."/>
            <person name="Huang X."/>
            <person name="Yang Y."/>
            <person name="Zhang H."/>
            <person name="He W."/>
            <person name="Peng H."/>
            <person name="Liu Y."/>
            <person name="Wu K."/>
            <person name="Chen J."/>
            <person name="Lirakis M."/>
            <person name="Topalis P."/>
            <person name="Van Leeuwen T."/>
            <person name="Hall A.B."/>
            <person name="Jiang X."/>
            <person name="Thorpe C."/>
            <person name="Mueller R.L."/>
            <person name="Sun C."/>
            <person name="Waterhouse R.M."/>
            <person name="Yan G."/>
            <person name="Tu Z.J."/>
            <person name="Fang X."/>
            <person name="James A.A."/>
        </authorList>
    </citation>
    <scope>NUCLEOTIDE SEQUENCE [LARGE SCALE GENOMIC DNA]</scope>
    <source>
        <strain evidence="3">Foshan</strain>
    </source>
</reference>
<dbReference type="Pfam" id="PF18701">
    <property type="entry name" value="DUF5641"/>
    <property type="match status" value="1"/>
</dbReference>
<organism evidence="2 3">
    <name type="scientific">Aedes albopictus</name>
    <name type="common">Asian tiger mosquito</name>
    <name type="synonym">Stegomyia albopicta</name>
    <dbReference type="NCBI Taxonomy" id="7160"/>
    <lineage>
        <taxon>Eukaryota</taxon>
        <taxon>Metazoa</taxon>
        <taxon>Ecdysozoa</taxon>
        <taxon>Arthropoda</taxon>
        <taxon>Hexapoda</taxon>
        <taxon>Insecta</taxon>
        <taxon>Pterygota</taxon>
        <taxon>Neoptera</taxon>
        <taxon>Endopterygota</taxon>
        <taxon>Diptera</taxon>
        <taxon>Nematocera</taxon>
        <taxon>Culicoidea</taxon>
        <taxon>Culicidae</taxon>
        <taxon>Culicinae</taxon>
        <taxon>Aedini</taxon>
        <taxon>Aedes</taxon>
        <taxon>Stegomyia</taxon>
    </lineage>
</organism>
<dbReference type="InterPro" id="IPR000477">
    <property type="entry name" value="RT_dom"/>
</dbReference>
<proteinExistence type="predicted"/>
<dbReference type="Gene3D" id="3.10.10.10">
    <property type="entry name" value="HIV Type 1 Reverse Transcriptase, subunit A, domain 1"/>
    <property type="match status" value="1"/>
</dbReference>
<evidence type="ECO:0000313" key="3">
    <source>
        <dbReference type="Proteomes" id="UP000069940"/>
    </source>
</evidence>
<accession>A0ABM1YEK1</accession>
<dbReference type="InterPro" id="IPR040676">
    <property type="entry name" value="DUF5641"/>
</dbReference>
<protein>
    <recommendedName>
        <fullName evidence="1">Integrase catalytic domain-containing protein</fullName>
    </recommendedName>
</protein>
<keyword evidence="3" id="KW-1185">Reference proteome</keyword>
<dbReference type="InterPro" id="IPR012337">
    <property type="entry name" value="RNaseH-like_sf"/>
</dbReference>
<dbReference type="PANTHER" id="PTHR47331">
    <property type="entry name" value="PHD-TYPE DOMAIN-CONTAINING PROTEIN"/>
    <property type="match status" value="1"/>
</dbReference>
<dbReference type="Pfam" id="PF00078">
    <property type="entry name" value="RVT_1"/>
    <property type="match status" value="1"/>
</dbReference>
<reference evidence="2" key="2">
    <citation type="submission" date="2025-05" db="UniProtKB">
        <authorList>
            <consortium name="EnsemblMetazoa"/>
        </authorList>
    </citation>
    <scope>IDENTIFICATION</scope>
    <source>
        <strain evidence="2">Foshan</strain>
    </source>
</reference>
<dbReference type="SUPFAM" id="SSF56672">
    <property type="entry name" value="DNA/RNA polymerases"/>
    <property type="match status" value="1"/>
</dbReference>
<dbReference type="InterPro" id="IPR036397">
    <property type="entry name" value="RNaseH_sf"/>
</dbReference>
<evidence type="ECO:0000259" key="1">
    <source>
        <dbReference type="PROSITE" id="PS50994"/>
    </source>
</evidence>
<dbReference type="Gene3D" id="3.30.70.270">
    <property type="match status" value="1"/>
</dbReference>
<dbReference type="InterPro" id="IPR043502">
    <property type="entry name" value="DNA/RNA_pol_sf"/>
</dbReference>
<feature type="domain" description="Integrase catalytic" evidence="1">
    <location>
        <begin position="405"/>
        <end position="610"/>
    </location>
</feature>
<dbReference type="Gene3D" id="3.30.420.10">
    <property type="entry name" value="Ribonuclease H-like superfamily/Ribonuclease H"/>
    <property type="match status" value="1"/>
</dbReference>
<dbReference type="GeneID" id="134290763"/>
<dbReference type="InterPro" id="IPR043128">
    <property type="entry name" value="Rev_trsase/Diguanyl_cyclase"/>
</dbReference>
<dbReference type="RefSeq" id="XP_062713943.1">
    <property type="nucleotide sequence ID" value="XM_062857959.1"/>
</dbReference>
<dbReference type="InterPro" id="IPR001584">
    <property type="entry name" value="Integrase_cat-core"/>
</dbReference>
<dbReference type="SUPFAM" id="SSF53098">
    <property type="entry name" value="Ribonuclease H-like"/>
    <property type="match status" value="1"/>
</dbReference>
<name>A0ABM1YEK1_AEDAL</name>
<dbReference type="EnsemblMetazoa" id="AALFPA23_008437.R11391">
    <property type="protein sequence ID" value="AALFPA23_008437.P11391"/>
    <property type="gene ID" value="AALFPA23_008437"/>
</dbReference>
<evidence type="ECO:0000313" key="2">
    <source>
        <dbReference type="EnsemblMetazoa" id="AALFPA23_008437.P11391"/>
    </source>
</evidence>
<dbReference type="Proteomes" id="UP000069940">
    <property type="component" value="Unassembled WGS sequence"/>
</dbReference>
<sequence length="729" mass="83491">MALRRYYCLQKRLQQDQQLSEALNQQIASYLEKGYLRKLSPEELGMSFPRVWYLPMFPVTNPNKPGKTRLVWDAAAKAFGVSLNSVLVKGPDQLSSLFSIHIQFRQFRVGLTSDIKEMFHQVNMRRVDQQCQRIFWPDEDGELSVYVLCVMTFGACCSPSCAQYIMNINADRFTDKYPAAVETIHKKHYVDDMLDSVETDDEAITLAKDVKLIHAAGGFEIRNWLSNSKRVMTALNENSTADKDMDLNNELATEKILHRRRRQSKVTGPLTRDELRTAEHYLIRQAQQDAFPDEIAILRKHDQQTVSLPKSSVLHNLTPWLDAGGLLRMRGRISSCEYATEDAKNPIIMPRHHHATRLIITDYHHKFHHMNHETVVNELRQKYRIPRVRSAYFTVRKSCQKCKNDSSTPRPSIMADLPKARLAAYSRPFTFTGIDYFGPIEVMTGRRREKRWGMIATCLTIRAIHIEVVNSLTTDSCIMAIRNFMSRSGIPQAFYSDRGTNFVGANRTLNEIFEAIDHEGIMNEFVTTETTWHFNPPTAPHMGGSWERLVRTVKNNLLAICPAQRLTNEILRNLLTEVENTINSRPLTHVPVDDESAEALTPNHFLLGASNGTKPLTTLVKFDGAALRKNFCASQVIANIFWKRWIMDYLPDITKRTKWFSHSKPITVGDIVIIVDRRLPRNCWPKGKVIATCTGKDSQVRSATVRTSNGVYERPTINLAVLDVRREDQ</sequence>
<dbReference type="PROSITE" id="PS50994">
    <property type="entry name" value="INTEGRASE"/>
    <property type="match status" value="1"/>
</dbReference>